<name>A0ABS2VJ31_STRAS</name>
<reference evidence="2 3" key="1">
    <citation type="submission" date="2021-02" db="EMBL/GenBank/DDBJ databases">
        <title>Whole genome sequencing of Streptomyces actuosus VRA1.</title>
        <authorList>
            <person name="Sen G."/>
            <person name="Sen A."/>
        </authorList>
    </citation>
    <scope>NUCLEOTIDE SEQUENCE [LARGE SCALE GENOMIC DNA]</scope>
    <source>
        <strain evidence="2 3">VRA1</strain>
    </source>
</reference>
<keyword evidence="3" id="KW-1185">Reference proteome</keyword>
<feature type="region of interest" description="Disordered" evidence="1">
    <location>
        <begin position="28"/>
        <end position="48"/>
    </location>
</feature>
<comment type="caution">
    <text evidence="2">The sequence shown here is derived from an EMBL/GenBank/DDBJ whole genome shotgun (WGS) entry which is preliminary data.</text>
</comment>
<sequence length="48" mass="5455">MKHNPRDCRLCASLRHPGTAREGRALARHLAEHPFPKQDPNTLRGEGR</sequence>
<evidence type="ECO:0000313" key="2">
    <source>
        <dbReference type="EMBL" id="MBN0043102.1"/>
    </source>
</evidence>
<protein>
    <submittedName>
        <fullName evidence="2">Uncharacterized protein</fullName>
    </submittedName>
</protein>
<dbReference type="EMBL" id="JAFFZS010000002">
    <property type="protein sequence ID" value="MBN0043102.1"/>
    <property type="molecule type" value="Genomic_DNA"/>
</dbReference>
<evidence type="ECO:0000256" key="1">
    <source>
        <dbReference type="SAM" id="MobiDB-lite"/>
    </source>
</evidence>
<accession>A0ABS2VJ31</accession>
<evidence type="ECO:0000313" key="3">
    <source>
        <dbReference type="Proteomes" id="UP000788262"/>
    </source>
</evidence>
<proteinExistence type="predicted"/>
<organism evidence="2 3">
    <name type="scientific">Streptomyces actuosus</name>
    <dbReference type="NCBI Taxonomy" id="1885"/>
    <lineage>
        <taxon>Bacteria</taxon>
        <taxon>Bacillati</taxon>
        <taxon>Actinomycetota</taxon>
        <taxon>Actinomycetes</taxon>
        <taxon>Kitasatosporales</taxon>
        <taxon>Streptomycetaceae</taxon>
        <taxon>Streptomyces</taxon>
    </lineage>
</organism>
<dbReference type="RefSeq" id="WP_205381342.1">
    <property type="nucleotide sequence ID" value="NZ_JAFFZS010000002.1"/>
</dbReference>
<gene>
    <name evidence="2" type="ORF">JS756_03025</name>
</gene>
<dbReference type="Proteomes" id="UP000788262">
    <property type="component" value="Unassembled WGS sequence"/>
</dbReference>